<dbReference type="Proteomes" id="UP000813462">
    <property type="component" value="Unassembled WGS sequence"/>
</dbReference>
<feature type="compositionally biased region" description="Pro residues" evidence="2">
    <location>
        <begin position="254"/>
        <end position="265"/>
    </location>
</feature>
<feature type="compositionally biased region" description="Low complexity" evidence="2">
    <location>
        <begin position="230"/>
        <end position="253"/>
    </location>
</feature>
<feature type="binding site" evidence="1">
    <location>
        <position position="504"/>
    </location>
    <ligand>
        <name>Zn(2+)</name>
        <dbReference type="ChEBI" id="CHEBI:29105"/>
    </ligand>
</feature>
<reference evidence="3" key="1">
    <citation type="journal article" date="2021" name="Front. Plant Sci.">
        <title>Chromosome-Scale Genome Assembly for Chinese Sour Jujube and Insights Into Its Genome Evolution and Domestication Signature.</title>
        <authorList>
            <person name="Shen L.-Y."/>
            <person name="Luo H."/>
            <person name="Wang X.-L."/>
            <person name="Wang X.-M."/>
            <person name="Qiu X.-J."/>
            <person name="Liu H."/>
            <person name="Zhou S.-S."/>
            <person name="Jia K.-H."/>
            <person name="Nie S."/>
            <person name="Bao Y.-T."/>
            <person name="Zhang R.-G."/>
            <person name="Yun Q.-Z."/>
            <person name="Chai Y.-H."/>
            <person name="Lu J.-Y."/>
            <person name="Li Y."/>
            <person name="Zhao S.-W."/>
            <person name="Mao J.-F."/>
            <person name="Jia S.-G."/>
            <person name="Mao Y.-M."/>
        </authorList>
    </citation>
    <scope>NUCLEOTIDE SEQUENCE</scope>
    <source>
        <strain evidence="3">AT0</strain>
        <tissue evidence="3">Leaf</tissue>
    </source>
</reference>
<feature type="region of interest" description="Disordered" evidence="2">
    <location>
        <begin position="1"/>
        <end position="112"/>
    </location>
</feature>
<evidence type="ECO:0000313" key="3">
    <source>
        <dbReference type="EMBL" id="KAH7544856.1"/>
    </source>
</evidence>
<dbReference type="GO" id="GO:0046872">
    <property type="term" value="F:metal ion binding"/>
    <property type="evidence" value="ECO:0007669"/>
    <property type="project" value="UniProtKB-KW"/>
</dbReference>
<comment type="caution">
    <text evidence="3">The sequence shown here is derived from an EMBL/GenBank/DDBJ whole genome shotgun (WGS) entry which is preliminary data.</text>
</comment>
<feature type="region of interest" description="Disordered" evidence="2">
    <location>
        <begin position="208"/>
        <end position="298"/>
    </location>
</feature>
<evidence type="ECO:0000256" key="1">
    <source>
        <dbReference type="PIRSR" id="PIRSR605019-1"/>
    </source>
</evidence>
<evidence type="ECO:0000256" key="2">
    <source>
        <dbReference type="SAM" id="MobiDB-lite"/>
    </source>
</evidence>
<dbReference type="EMBL" id="JAEACU010000001">
    <property type="protein sequence ID" value="KAH7544856.1"/>
    <property type="molecule type" value="Genomic_DNA"/>
</dbReference>
<feature type="compositionally biased region" description="Low complexity" evidence="2">
    <location>
        <begin position="45"/>
        <end position="68"/>
    </location>
</feature>
<gene>
    <name evidence="3" type="ORF">FEM48_Zijuj01G0030400</name>
</gene>
<protein>
    <submittedName>
        <fullName evidence="3">Uncharacterized protein</fullName>
    </submittedName>
</protein>
<keyword evidence="1" id="KW-0479">Metal-binding</keyword>
<dbReference type="PANTHER" id="PTHR31116:SF43">
    <property type="entry name" value="DNA GLYCOSYLASE SUPERFAMILY PROTEIN"/>
    <property type="match status" value="1"/>
</dbReference>
<dbReference type="PANTHER" id="PTHR31116">
    <property type="entry name" value="OS04G0501200 PROTEIN"/>
    <property type="match status" value="1"/>
</dbReference>
<sequence length="713" mass="77466">MCSSKLKLHNQSSNIPSSVAKINGRPVLQPTCNQVPSLERRKSLPKSLPKTPTSPTSTCKTKTSLLSPPVSPKLPSPRPPALKRGKDPNELNSSAEKVLLTPRSTTKLRSSAKKSKKACGVGAPADTSLKYASSLIVEAPGSIAAARREQVAIMQEQRRMKIAHYGRTKSAKYEGKVVPLLDSSPSSTSSREQKRCSFITPNSVAKINGRPVLQPTCNQVPSLERRKSLPKSLPKTPTSPTSTCKTKTSLLSPPVSPKLPSPRPPALKRGKDPNELNSSAEKVLLTPRSTTKLRSSAKKSKKACGVGASPADTSLKYASSLIVEAPGSIAAARREQVAIMQEQRRMKIAHYGRTKSAKYEGKVVPLLDSSPSSTSSREQKRCSFITPNSGFVTPRSTTKLRSSAKKSKKACGVGASPADTSLKYASSLIVEAPGSIAAARREQVAIMQEQRRMKIAHYGRTKSAKYEGKVVPLLDSSPSSTSSREQKRCSFITPNSDPIYVAYHDEEWGVPVHDDNTLFELLVLTGAQVGSDWTSVLKKRQAFREAFSGFDAEAVGKYNEKKITSLSFDYGIELSLVRGAVDNSNRILEGVSKHNFDYGIELSLVRGAVDNSNRILEIKKEFGSLAKYLWGFVNHKPITTQYKSCHKIPVKTSKSETISKDMVRRGFRFVGPTVIHSFMQAAGFTNDHLITCPRHLQCIALASNGSKVAAPAL</sequence>
<dbReference type="Gene3D" id="1.10.340.30">
    <property type="entry name" value="Hypothetical protein, domain 2"/>
    <property type="match status" value="2"/>
</dbReference>
<evidence type="ECO:0000313" key="4">
    <source>
        <dbReference type="Proteomes" id="UP000813462"/>
    </source>
</evidence>
<proteinExistence type="predicted"/>
<dbReference type="InterPro" id="IPR011257">
    <property type="entry name" value="DNA_glycosylase"/>
</dbReference>
<feature type="compositionally biased region" description="Pro residues" evidence="2">
    <location>
        <begin position="69"/>
        <end position="80"/>
    </location>
</feature>
<name>A0A978VYS2_ZIZJJ</name>
<keyword evidence="1" id="KW-0862">Zinc</keyword>
<dbReference type="GO" id="GO:0006284">
    <property type="term" value="P:base-excision repair"/>
    <property type="evidence" value="ECO:0007669"/>
    <property type="project" value="InterPro"/>
</dbReference>
<dbReference type="AlphaFoldDB" id="A0A978VYS2"/>
<feature type="compositionally biased region" description="Polar residues" evidence="2">
    <location>
        <begin position="1"/>
        <end position="17"/>
    </location>
</feature>
<feature type="binding site" evidence="1">
    <location>
        <position position="489"/>
    </location>
    <ligand>
        <name>Zn(2+)</name>
        <dbReference type="ChEBI" id="CHEBI:29105"/>
    </ligand>
</feature>
<accession>A0A978VYS2</accession>
<feature type="binding site" evidence="1">
    <location>
        <position position="692"/>
    </location>
    <ligand>
        <name>Zn(2+)</name>
        <dbReference type="ChEBI" id="CHEBI:29105"/>
    </ligand>
</feature>
<dbReference type="InterPro" id="IPR005019">
    <property type="entry name" value="Adenine_glyco"/>
</dbReference>
<organism evidence="3 4">
    <name type="scientific">Ziziphus jujuba var. spinosa</name>
    <dbReference type="NCBI Taxonomy" id="714518"/>
    <lineage>
        <taxon>Eukaryota</taxon>
        <taxon>Viridiplantae</taxon>
        <taxon>Streptophyta</taxon>
        <taxon>Embryophyta</taxon>
        <taxon>Tracheophyta</taxon>
        <taxon>Spermatophyta</taxon>
        <taxon>Magnoliopsida</taxon>
        <taxon>eudicotyledons</taxon>
        <taxon>Gunneridae</taxon>
        <taxon>Pentapetalae</taxon>
        <taxon>rosids</taxon>
        <taxon>fabids</taxon>
        <taxon>Rosales</taxon>
        <taxon>Rhamnaceae</taxon>
        <taxon>Paliureae</taxon>
        <taxon>Ziziphus</taxon>
    </lineage>
</organism>
<dbReference type="GO" id="GO:0008725">
    <property type="term" value="F:DNA-3-methyladenine glycosylase activity"/>
    <property type="evidence" value="ECO:0007669"/>
    <property type="project" value="InterPro"/>
</dbReference>
<dbReference type="Pfam" id="PF03352">
    <property type="entry name" value="Adenine_glyco"/>
    <property type="match status" value="2"/>
</dbReference>
<dbReference type="SUPFAM" id="SSF48150">
    <property type="entry name" value="DNA-glycosylase"/>
    <property type="match status" value="1"/>
</dbReference>
<feature type="binding site" evidence="1">
    <location>
        <position position="688"/>
    </location>
    <ligand>
        <name>Zn(2+)</name>
        <dbReference type="ChEBI" id="CHEBI:29105"/>
    </ligand>
</feature>